<dbReference type="GO" id="GO:0005886">
    <property type="term" value="C:plasma membrane"/>
    <property type="evidence" value="ECO:0007669"/>
    <property type="project" value="UniProtKB-SubCell"/>
</dbReference>
<evidence type="ECO:0000256" key="4">
    <source>
        <dbReference type="ARBA" id="ARBA00022692"/>
    </source>
</evidence>
<evidence type="ECO:0000256" key="1">
    <source>
        <dbReference type="ARBA" id="ARBA00004651"/>
    </source>
</evidence>
<evidence type="ECO:0000256" key="7">
    <source>
        <dbReference type="RuleBase" id="RU363032"/>
    </source>
</evidence>
<gene>
    <name evidence="9" type="ORF">I7412_18745</name>
</gene>
<evidence type="ECO:0000256" key="3">
    <source>
        <dbReference type="ARBA" id="ARBA00022475"/>
    </source>
</evidence>
<evidence type="ECO:0000256" key="2">
    <source>
        <dbReference type="ARBA" id="ARBA00022448"/>
    </source>
</evidence>
<dbReference type="RefSeq" id="WP_203006687.1">
    <property type="nucleotide sequence ID" value="NZ_JADWYU010000381.1"/>
</dbReference>
<feature type="transmembrane region" description="Helical" evidence="7">
    <location>
        <begin position="240"/>
        <end position="264"/>
    </location>
</feature>
<keyword evidence="6 7" id="KW-0472">Membrane</keyword>
<evidence type="ECO:0000313" key="9">
    <source>
        <dbReference type="EMBL" id="MBL7629162.1"/>
    </source>
</evidence>
<dbReference type="SUPFAM" id="SSF161098">
    <property type="entry name" value="MetI-like"/>
    <property type="match status" value="1"/>
</dbReference>
<evidence type="ECO:0000259" key="8">
    <source>
        <dbReference type="PROSITE" id="PS50928"/>
    </source>
</evidence>
<dbReference type="Proteomes" id="UP000604475">
    <property type="component" value="Unassembled WGS sequence"/>
</dbReference>
<accession>A0A937UPJ6</accession>
<dbReference type="InterPro" id="IPR035906">
    <property type="entry name" value="MetI-like_sf"/>
</dbReference>
<dbReference type="GO" id="GO:0071916">
    <property type="term" value="F:dipeptide transmembrane transporter activity"/>
    <property type="evidence" value="ECO:0007669"/>
    <property type="project" value="TreeGrafter"/>
</dbReference>
<keyword evidence="4 7" id="KW-0812">Transmembrane</keyword>
<dbReference type="PANTHER" id="PTHR43163">
    <property type="entry name" value="DIPEPTIDE TRANSPORT SYSTEM PERMEASE PROTEIN DPPB-RELATED"/>
    <property type="match status" value="1"/>
</dbReference>
<evidence type="ECO:0000313" key="10">
    <source>
        <dbReference type="Proteomes" id="UP000604475"/>
    </source>
</evidence>
<dbReference type="Gene3D" id="1.10.3720.10">
    <property type="entry name" value="MetI-like"/>
    <property type="match status" value="1"/>
</dbReference>
<evidence type="ECO:0000256" key="6">
    <source>
        <dbReference type="ARBA" id="ARBA00023136"/>
    </source>
</evidence>
<dbReference type="EMBL" id="JAEACQ010000216">
    <property type="protein sequence ID" value="MBL7629162.1"/>
    <property type="molecule type" value="Genomic_DNA"/>
</dbReference>
<evidence type="ECO:0000256" key="5">
    <source>
        <dbReference type="ARBA" id="ARBA00022989"/>
    </source>
</evidence>
<dbReference type="PANTHER" id="PTHR43163:SF6">
    <property type="entry name" value="DIPEPTIDE TRANSPORT SYSTEM PERMEASE PROTEIN DPPB-RELATED"/>
    <property type="match status" value="1"/>
</dbReference>
<dbReference type="PROSITE" id="PS50928">
    <property type="entry name" value="ABC_TM1"/>
    <property type="match status" value="1"/>
</dbReference>
<keyword evidence="10" id="KW-1185">Reference proteome</keyword>
<dbReference type="AlphaFoldDB" id="A0A937UPJ6"/>
<keyword evidence="5 7" id="KW-1133">Transmembrane helix</keyword>
<dbReference type="Pfam" id="PF00528">
    <property type="entry name" value="BPD_transp_1"/>
    <property type="match status" value="1"/>
</dbReference>
<reference evidence="9" key="1">
    <citation type="submission" date="2020-12" db="EMBL/GenBank/DDBJ databases">
        <title>Genomic characterization of non-nitrogen-fixing Frankia strains.</title>
        <authorList>
            <person name="Carlos-Shanley C."/>
            <person name="Guerra T."/>
            <person name="Hahn D."/>
        </authorList>
    </citation>
    <scope>NUCLEOTIDE SEQUENCE</scope>
    <source>
        <strain evidence="9">CN6</strain>
    </source>
</reference>
<feature type="transmembrane region" description="Helical" evidence="7">
    <location>
        <begin position="12"/>
        <end position="30"/>
    </location>
</feature>
<dbReference type="InterPro" id="IPR045621">
    <property type="entry name" value="BPD_transp_1_N"/>
</dbReference>
<dbReference type="Pfam" id="PF19300">
    <property type="entry name" value="BPD_transp_1_N"/>
    <property type="match status" value="1"/>
</dbReference>
<name>A0A937UPJ6_9ACTN</name>
<dbReference type="InterPro" id="IPR000515">
    <property type="entry name" value="MetI-like"/>
</dbReference>
<feature type="transmembrane region" description="Helical" evidence="7">
    <location>
        <begin position="104"/>
        <end position="124"/>
    </location>
</feature>
<keyword evidence="3" id="KW-1003">Cell membrane</keyword>
<feature type="transmembrane region" description="Helical" evidence="7">
    <location>
        <begin position="136"/>
        <end position="160"/>
    </location>
</feature>
<dbReference type="CDD" id="cd06261">
    <property type="entry name" value="TM_PBP2"/>
    <property type="match status" value="1"/>
</dbReference>
<comment type="subcellular location">
    <subcellularLocation>
        <location evidence="1 7">Cell membrane</location>
        <topology evidence="1 7">Multi-pass membrane protein</topology>
    </subcellularLocation>
</comment>
<feature type="transmembrane region" description="Helical" evidence="7">
    <location>
        <begin position="180"/>
        <end position="199"/>
    </location>
</feature>
<comment type="caution">
    <text evidence="9">The sequence shown here is derived from an EMBL/GenBank/DDBJ whole genome shotgun (WGS) entry which is preliminary data.</text>
</comment>
<proteinExistence type="inferred from homology"/>
<sequence>MAALARSLAGKAARAALVVVAVTVLTQWLLELAPGSVASVILGEAATPEEVARLDHEMGFDQPFLERYGRWLVNLLQGDLGTSPVTGQSVLGQIVDALPVTVELMVLGLSFGLLLTLVTGVLAARNPGGLADRVGTAMSSIALAVPAFVAGPVLAYLVAVRAGWLPVTGWSPISEGLGDNLRYALLPALCVGLLEFGILQRLLRADLVATMNEDFIDSARGRGVSESRLLLRHALRPASLPLLTITGLTVGRMLGGTVVVEALFRTPGLGMLLTTSISNRDLVTVSGIVALVAVGYVVINLAVDVAYVLVDPRIRIRAAS</sequence>
<keyword evidence="2 7" id="KW-0813">Transport</keyword>
<feature type="transmembrane region" description="Helical" evidence="7">
    <location>
        <begin position="284"/>
        <end position="310"/>
    </location>
</feature>
<comment type="similarity">
    <text evidence="7">Belongs to the binding-protein-dependent transport system permease family.</text>
</comment>
<feature type="domain" description="ABC transmembrane type-1" evidence="8">
    <location>
        <begin position="98"/>
        <end position="307"/>
    </location>
</feature>
<organism evidence="9 10">
    <name type="scientific">Frankia nepalensis</name>
    <dbReference type="NCBI Taxonomy" id="1836974"/>
    <lineage>
        <taxon>Bacteria</taxon>
        <taxon>Bacillati</taxon>
        <taxon>Actinomycetota</taxon>
        <taxon>Actinomycetes</taxon>
        <taxon>Frankiales</taxon>
        <taxon>Frankiaceae</taxon>
        <taxon>Frankia</taxon>
    </lineage>
</organism>
<protein>
    <submittedName>
        <fullName evidence="9">ABC transporter permease</fullName>
    </submittedName>
</protein>